<dbReference type="Pfam" id="PF13671">
    <property type="entry name" value="AAA_33"/>
    <property type="match status" value="1"/>
</dbReference>
<dbReference type="SUPFAM" id="SSF52540">
    <property type="entry name" value="P-loop containing nucleoside triphosphate hydrolases"/>
    <property type="match status" value="1"/>
</dbReference>
<dbReference type="GO" id="GO:0016301">
    <property type="term" value="F:kinase activity"/>
    <property type="evidence" value="ECO:0007669"/>
    <property type="project" value="UniProtKB-KW"/>
</dbReference>
<name>A0ABT3CGH3_9MYCO</name>
<keyword evidence="2" id="KW-0067">ATP-binding</keyword>
<dbReference type="PROSITE" id="PS51219">
    <property type="entry name" value="DPCK"/>
    <property type="match status" value="1"/>
</dbReference>
<evidence type="ECO:0000313" key="4">
    <source>
        <dbReference type="Proteomes" id="UP001526201"/>
    </source>
</evidence>
<accession>A0ABT3CGH3</accession>
<keyword evidence="1" id="KW-0547">Nucleotide-binding</keyword>
<dbReference type="Proteomes" id="UP001526201">
    <property type="component" value="Unassembled WGS sequence"/>
</dbReference>
<dbReference type="Gene3D" id="3.40.50.300">
    <property type="entry name" value="P-loop containing nucleotide triphosphate hydrolases"/>
    <property type="match status" value="1"/>
</dbReference>
<evidence type="ECO:0000256" key="1">
    <source>
        <dbReference type="ARBA" id="ARBA00022741"/>
    </source>
</evidence>
<keyword evidence="4" id="KW-1185">Reference proteome</keyword>
<dbReference type="EMBL" id="JACKTY010000033">
    <property type="protein sequence ID" value="MCV7228585.1"/>
    <property type="molecule type" value="Genomic_DNA"/>
</dbReference>
<proteinExistence type="predicted"/>
<keyword evidence="3" id="KW-0808">Transferase</keyword>
<gene>
    <name evidence="3" type="ORF">H7J73_21450</name>
</gene>
<evidence type="ECO:0000256" key="2">
    <source>
        <dbReference type="ARBA" id="ARBA00022840"/>
    </source>
</evidence>
<reference evidence="3 4" key="1">
    <citation type="journal article" date="2022" name="BMC Genomics">
        <title>Comparative genome analysis of mycobacteria focusing on tRNA and non-coding RNA.</title>
        <authorList>
            <person name="Behra P.R.K."/>
            <person name="Pettersson B.M.F."/>
            <person name="Ramesh M."/>
            <person name="Das S."/>
            <person name="Dasgupta S."/>
            <person name="Kirsebom L.A."/>
        </authorList>
    </citation>
    <scope>NUCLEOTIDE SEQUENCE [LARGE SCALE GENOMIC DNA]</scope>
    <source>
        <strain evidence="3 4">DSM 44078</strain>
    </source>
</reference>
<organism evidence="3 4">
    <name type="scientific">Mycolicibacterium komossense</name>
    <dbReference type="NCBI Taxonomy" id="1779"/>
    <lineage>
        <taxon>Bacteria</taxon>
        <taxon>Bacillati</taxon>
        <taxon>Actinomycetota</taxon>
        <taxon>Actinomycetes</taxon>
        <taxon>Mycobacteriales</taxon>
        <taxon>Mycobacteriaceae</taxon>
        <taxon>Mycolicibacterium</taxon>
    </lineage>
</organism>
<dbReference type="InterPro" id="IPR001977">
    <property type="entry name" value="Depp_CoAkinase"/>
</dbReference>
<protein>
    <submittedName>
        <fullName evidence="3">Dephospho-CoA kinase</fullName>
    </submittedName>
</protein>
<comment type="caution">
    <text evidence="3">The sequence shown here is derived from an EMBL/GenBank/DDBJ whole genome shotgun (WGS) entry which is preliminary data.</text>
</comment>
<dbReference type="RefSeq" id="WP_264069736.1">
    <property type="nucleotide sequence ID" value="NZ_JACKTY010000033.1"/>
</dbReference>
<dbReference type="InterPro" id="IPR027417">
    <property type="entry name" value="P-loop_NTPase"/>
</dbReference>
<sequence>MVGVGSAGTVLVILRGSSGSGKSTIARRLRDRYGLAVVSQDVLRREVPGVDDHRDNPAIEAEQDPDAIVDLIADAVRW</sequence>
<keyword evidence="3" id="KW-0418">Kinase</keyword>
<evidence type="ECO:0000313" key="3">
    <source>
        <dbReference type="EMBL" id="MCV7228585.1"/>
    </source>
</evidence>